<dbReference type="AlphaFoldDB" id="A0A2H0KLD8"/>
<accession>A0A2H0KLD8</accession>
<organism evidence="1 2">
    <name type="scientific">Candidatus Roizmanbacteria bacterium CG11_big_fil_rev_8_21_14_0_20_35_14</name>
    <dbReference type="NCBI Taxonomy" id="1974855"/>
    <lineage>
        <taxon>Bacteria</taxon>
        <taxon>Candidatus Roizmaniibacteriota</taxon>
    </lineage>
</organism>
<dbReference type="InterPro" id="IPR023696">
    <property type="entry name" value="Ureohydrolase_dom_sf"/>
</dbReference>
<proteinExistence type="predicted"/>
<evidence type="ECO:0000313" key="1">
    <source>
        <dbReference type="EMBL" id="PIQ72080.1"/>
    </source>
</evidence>
<comment type="caution">
    <text evidence="1">The sequence shown here is derived from an EMBL/GenBank/DDBJ whole genome shotgun (WGS) entry which is preliminary data.</text>
</comment>
<protein>
    <submittedName>
        <fullName evidence="1">Uncharacterized protein</fullName>
    </submittedName>
</protein>
<dbReference type="SUPFAM" id="SSF52768">
    <property type="entry name" value="Arginase/deacetylase"/>
    <property type="match status" value="1"/>
</dbReference>
<dbReference type="Proteomes" id="UP000229570">
    <property type="component" value="Unassembled WGS sequence"/>
</dbReference>
<dbReference type="EMBL" id="PCVL01000080">
    <property type="protein sequence ID" value="PIQ72080.1"/>
    <property type="molecule type" value="Genomic_DNA"/>
</dbReference>
<gene>
    <name evidence="1" type="ORF">COV86_04980</name>
</gene>
<name>A0A2H0KLD8_9BACT</name>
<sequence>MEREFSIYRKGEENFNNFCDRLVFLKDPCQITPSQDRTNLFYRLGYKNYSVDYPMYSQDMRTRRIFLLGNEHGDIIPFLELCSQKGWLRKPCSIINFDFHYDDSDYDGDKDNMTASWQKYCVDIGVFLPRFSYNVVPREEIQSSEYTVQMGILEKQTLPQVDICSVDLDIFNHRKPADETWKASLRAIYRSAISSGITMVFLSPTFVRHDCGLEIARNIFNRIIKNPTNPL</sequence>
<reference evidence="1 2" key="1">
    <citation type="submission" date="2017-09" db="EMBL/GenBank/DDBJ databases">
        <title>Depth-based differentiation of microbial function through sediment-hosted aquifers and enrichment of novel symbionts in the deep terrestrial subsurface.</title>
        <authorList>
            <person name="Probst A.J."/>
            <person name="Ladd B."/>
            <person name="Jarett J.K."/>
            <person name="Geller-Mcgrath D.E."/>
            <person name="Sieber C.M."/>
            <person name="Emerson J.B."/>
            <person name="Anantharaman K."/>
            <person name="Thomas B.C."/>
            <person name="Malmstrom R."/>
            <person name="Stieglmeier M."/>
            <person name="Klingl A."/>
            <person name="Woyke T."/>
            <person name="Ryan C.M."/>
            <person name="Banfield J.F."/>
        </authorList>
    </citation>
    <scope>NUCLEOTIDE SEQUENCE [LARGE SCALE GENOMIC DNA]</scope>
    <source>
        <strain evidence="1">CG11_big_fil_rev_8_21_14_0_20_35_14</strain>
    </source>
</reference>
<evidence type="ECO:0000313" key="2">
    <source>
        <dbReference type="Proteomes" id="UP000229570"/>
    </source>
</evidence>